<evidence type="ECO:0000256" key="1">
    <source>
        <dbReference type="ARBA" id="ARBA00001973"/>
    </source>
</evidence>
<comment type="subcellular location">
    <subcellularLocation>
        <location evidence="2">Mitochondrion inner membrane</location>
        <topology evidence="2">Single-pass type II membrane protein</topology>
        <orientation evidence="2">Intermembrane side</orientation>
    </subcellularLocation>
</comment>
<dbReference type="GO" id="GO:0015035">
    <property type="term" value="F:protein-disulfide reductase activity"/>
    <property type="evidence" value="ECO:0007669"/>
    <property type="project" value="InterPro"/>
</dbReference>
<comment type="cofactor">
    <cofactor evidence="1">
        <name>Cu(2+)</name>
        <dbReference type="ChEBI" id="CHEBI:29036"/>
    </cofactor>
</comment>
<dbReference type="PANTHER" id="PTHR21622">
    <property type="entry name" value="COILED-COIL-HELIX-COILED-COIL-HELIX DOMAIN CONTAINING 4"/>
    <property type="match status" value="1"/>
</dbReference>
<proteinExistence type="predicted"/>
<name>A0A371D6C7_9APHY</name>
<evidence type="ECO:0000256" key="4">
    <source>
        <dbReference type="ARBA" id="ARBA00022448"/>
    </source>
</evidence>
<feature type="region of interest" description="Disordered" evidence="12">
    <location>
        <begin position="191"/>
        <end position="254"/>
    </location>
</feature>
<evidence type="ECO:0000256" key="12">
    <source>
        <dbReference type="SAM" id="MobiDB-lite"/>
    </source>
</evidence>
<evidence type="ECO:0000256" key="6">
    <source>
        <dbReference type="ARBA" id="ARBA00023002"/>
    </source>
</evidence>
<gene>
    <name evidence="13" type="ORF">OH76DRAFT_1405350</name>
</gene>
<dbReference type="GO" id="GO:0005758">
    <property type="term" value="C:mitochondrial intermembrane space"/>
    <property type="evidence" value="ECO:0007669"/>
    <property type="project" value="TreeGrafter"/>
</dbReference>
<dbReference type="Gene3D" id="1.10.287.2900">
    <property type="match status" value="1"/>
</dbReference>
<dbReference type="AlphaFoldDB" id="A0A371D6C7"/>
<protein>
    <recommendedName>
        <fullName evidence="3">Mitochondrial intermembrane space import and assembly protein 40</fullName>
    </recommendedName>
    <alternativeName>
        <fullName evidence="11">Mitochondrial import inner membrane translocase TIM40</fullName>
    </alternativeName>
</protein>
<dbReference type="GO" id="GO:0045041">
    <property type="term" value="P:protein import into mitochondrial intermembrane space"/>
    <property type="evidence" value="ECO:0007669"/>
    <property type="project" value="InterPro"/>
</dbReference>
<keyword evidence="6" id="KW-0560">Oxidoreductase</keyword>
<keyword evidence="5" id="KW-0653">Protein transport</keyword>
<dbReference type="OrthoDB" id="7481291at2759"/>
<keyword evidence="9" id="KW-1015">Disulfide bond</keyword>
<reference evidence="13 14" key="1">
    <citation type="journal article" date="2018" name="Biotechnol. Biofuels">
        <title>Integrative visual omics of the white-rot fungus Polyporus brumalis exposes the biotechnological potential of its oxidative enzymes for delignifying raw plant biomass.</title>
        <authorList>
            <person name="Miyauchi S."/>
            <person name="Rancon A."/>
            <person name="Drula E."/>
            <person name="Hage H."/>
            <person name="Chaduli D."/>
            <person name="Favel A."/>
            <person name="Grisel S."/>
            <person name="Henrissat B."/>
            <person name="Herpoel-Gimbert I."/>
            <person name="Ruiz-Duenas F.J."/>
            <person name="Chevret D."/>
            <person name="Hainaut M."/>
            <person name="Lin J."/>
            <person name="Wang M."/>
            <person name="Pangilinan J."/>
            <person name="Lipzen A."/>
            <person name="Lesage-Meessen L."/>
            <person name="Navarro D."/>
            <person name="Riley R."/>
            <person name="Grigoriev I.V."/>
            <person name="Zhou S."/>
            <person name="Raouche S."/>
            <person name="Rosso M.N."/>
        </authorList>
    </citation>
    <scope>NUCLEOTIDE SEQUENCE [LARGE SCALE GENOMIC DNA]</scope>
    <source>
        <strain evidence="13 14">BRFM 1820</strain>
    </source>
</reference>
<dbReference type="PANTHER" id="PTHR21622:SF0">
    <property type="entry name" value="COILED-COIL-HELIX-COILED-COIL-HELIX DOMAIN CONTAINING 4"/>
    <property type="match status" value="1"/>
</dbReference>
<evidence type="ECO:0000256" key="9">
    <source>
        <dbReference type="ARBA" id="ARBA00023157"/>
    </source>
</evidence>
<sequence>MFRTFAQASFKRSLHTSTARTASSRPTRARAVLAASAVATSYFVWSSWYGQRIALDAAPTSSKSKQVPLTPKTAASPEALAHSDSTAPQHEPSIPHDSTLTPDASNAESKSEGEGEESSGGAGGAYNPETGEINWDCPCLGGMAYGPCGMQFREAFSCFIYSEADPKGLDCVEKFKLMQQCFREHPEVYGDDHLRDDDDEEDDFAPDAAAATGGAVVSPTELAPSVPASEPAEAEPAPAEQKIKPRKAAAPASQ</sequence>
<dbReference type="STRING" id="139420.A0A371D6C7"/>
<evidence type="ECO:0000313" key="14">
    <source>
        <dbReference type="Proteomes" id="UP000256964"/>
    </source>
</evidence>
<evidence type="ECO:0000256" key="10">
    <source>
        <dbReference type="ARBA" id="ARBA00023284"/>
    </source>
</evidence>
<feature type="compositionally biased region" description="Low complexity" evidence="12">
    <location>
        <begin position="221"/>
        <end position="240"/>
    </location>
</feature>
<evidence type="ECO:0000256" key="3">
    <source>
        <dbReference type="ARBA" id="ARBA00013714"/>
    </source>
</evidence>
<dbReference type="Proteomes" id="UP000256964">
    <property type="component" value="Unassembled WGS sequence"/>
</dbReference>
<evidence type="ECO:0000256" key="11">
    <source>
        <dbReference type="ARBA" id="ARBA00033150"/>
    </source>
</evidence>
<evidence type="ECO:0000256" key="5">
    <source>
        <dbReference type="ARBA" id="ARBA00022927"/>
    </source>
</evidence>
<dbReference type="PROSITE" id="PS51808">
    <property type="entry name" value="CHCH"/>
    <property type="match status" value="1"/>
</dbReference>
<keyword evidence="8" id="KW-0496">Mitochondrion</keyword>
<organism evidence="13 14">
    <name type="scientific">Lentinus brumalis</name>
    <dbReference type="NCBI Taxonomy" id="2498619"/>
    <lineage>
        <taxon>Eukaryota</taxon>
        <taxon>Fungi</taxon>
        <taxon>Dikarya</taxon>
        <taxon>Basidiomycota</taxon>
        <taxon>Agaricomycotina</taxon>
        <taxon>Agaricomycetes</taxon>
        <taxon>Polyporales</taxon>
        <taxon>Polyporaceae</taxon>
        <taxon>Lentinus</taxon>
    </lineage>
</organism>
<keyword evidence="10" id="KW-0676">Redox-active center</keyword>
<dbReference type="InterPro" id="IPR039289">
    <property type="entry name" value="CHCHD4"/>
</dbReference>
<dbReference type="EMBL" id="KZ857414">
    <property type="protein sequence ID" value="RDX48096.1"/>
    <property type="molecule type" value="Genomic_DNA"/>
</dbReference>
<keyword evidence="14" id="KW-1185">Reference proteome</keyword>
<keyword evidence="7" id="KW-0811">Translocation</keyword>
<evidence type="ECO:0000256" key="2">
    <source>
        <dbReference type="ARBA" id="ARBA00004164"/>
    </source>
</evidence>
<dbReference type="GO" id="GO:0005743">
    <property type="term" value="C:mitochondrial inner membrane"/>
    <property type="evidence" value="ECO:0007669"/>
    <property type="project" value="UniProtKB-SubCell"/>
</dbReference>
<keyword evidence="4" id="KW-0813">Transport</keyword>
<accession>A0A371D6C7</accession>
<evidence type="ECO:0000256" key="8">
    <source>
        <dbReference type="ARBA" id="ARBA00023128"/>
    </source>
</evidence>
<feature type="region of interest" description="Disordered" evidence="12">
    <location>
        <begin position="59"/>
        <end position="127"/>
    </location>
</feature>
<evidence type="ECO:0000313" key="13">
    <source>
        <dbReference type="EMBL" id="RDX48096.1"/>
    </source>
</evidence>
<evidence type="ECO:0000256" key="7">
    <source>
        <dbReference type="ARBA" id="ARBA00023010"/>
    </source>
</evidence>